<dbReference type="PANTHER" id="PTHR43737:SF1">
    <property type="entry name" value="DUF1501 DOMAIN-CONTAINING PROTEIN"/>
    <property type="match status" value="1"/>
</dbReference>
<dbReference type="SUPFAM" id="SSF53649">
    <property type="entry name" value="Alkaline phosphatase-like"/>
    <property type="match status" value="1"/>
</dbReference>
<dbReference type="RefSeq" id="WP_145371802.1">
    <property type="nucleotide sequence ID" value="NZ_CP036275.1"/>
</dbReference>
<dbReference type="Gene3D" id="3.40.720.10">
    <property type="entry name" value="Alkaline Phosphatase, subunit A"/>
    <property type="match status" value="1"/>
</dbReference>
<dbReference type="OrthoDB" id="127333at2"/>
<proteinExistence type="predicted"/>
<sequence>MLNINAGSLTSLPGGRSSRRTVLQAGGAGLLGLSLPRALAAEELASATGGRAKSVIFLFLFGGPSQLETFDMKPDAPDTIRGPFQPITSRTPGLRICEHLPKTANVSDRFCVIRTMSHTYNDHSGGGHYIQTGHRWDVPIGAGFNATPRDWPSIGSVVEYLGQQRSGGHAATLPSYMVVPNFLGRLQEYKVQLRRPGEYGGWLGRGVDPVTTAVDKRDAGDNPYWRDMTDEELTFQIQGLASGPGLTVERLRRQRSLLEAFDDARSRLGDSTTLDVYDRFQQRALDLVSSERTRTALDLQAEPAALRDRYGRHLFGQSTLMARRLIEAGVRFVTVHYDCVDGYSWDSHRNSSDVQKHLLPTMDQALSALLVDLEQRGLLDETLVVCMGEMGRTPKANASWGRNHWSTLFPAVLAGAGVRGGSVVGETDKDAAYAVTPPTSPEDLAATIYHAMGIDPELRLQEPEGRPVHIVDGGRPLLELFG</sequence>
<evidence type="ECO:0008006" key="3">
    <source>
        <dbReference type="Google" id="ProtNLM"/>
    </source>
</evidence>
<dbReference type="PANTHER" id="PTHR43737">
    <property type="entry name" value="BLL7424 PROTEIN"/>
    <property type="match status" value="1"/>
</dbReference>
<dbReference type="EMBL" id="CP036275">
    <property type="protein sequence ID" value="QDU40516.1"/>
    <property type="molecule type" value="Genomic_DNA"/>
</dbReference>
<evidence type="ECO:0000313" key="1">
    <source>
        <dbReference type="EMBL" id="QDU40516.1"/>
    </source>
</evidence>
<dbReference type="InterPro" id="IPR017850">
    <property type="entry name" value="Alkaline_phosphatase_core_sf"/>
</dbReference>
<organism evidence="1 2">
    <name type="scientific">Maioricimonas rarisocia</name>
    <dbReference type="NCBI Taxonomy" id="2528026"/>
    <lineage>
        <taxon>Bacteria</taxon>
        <taxon>Pseudomonadati</taxon>
        <taxon>Planctomycetota</taxon>
        <taxon>Planctomycetia</taxon>
        <taxon>Planctomycetales</taxon>
        <taxon>Planctomycetaceae</taxon>
        <taxon>Maioricimonas</taxon>
    </lineage>
</organism>
<dbReference type="AlphaFoldDB" id="A0A517ZDF4"/>
<evidence type="ECO:0000313" key="2">
    <source>
        <dbReference type="Proteomes" id="UP000320496"/>
    </source>
</evidence>
<dbReference type="InterPro" id="IPR010869">
    <property type="entry name" value="DUF1501"/>
</dbReference>
<name>A0A517ZDF4_9PLAN</name>
<accession>A0A517ZDF4</accession>
<dbReference type="Pfam" id="PF07394">
    <property type="entry name" value="DUF1501"/>
    <property type="match status" value="1"/>
</dbReference>
<dbReference type="PROSITE" id="PS51318">
    <property type="entry name" value="TAT"/>
    <property type="match status" value="1"/>
</dbReference>
<protein>
    <recommendedName>
        <fullName evidence="3">Sulfatase</fullName>
    </recommendedName>
</protein>
<reference evidence="1 2" key="1">
    <citation type="submission" date="2019-02" db="EMBL/GenBank/DDBJ databases">
        <title>Deep-cultivation of Planctomycetes and their phenomic and genomic characterization uncovers novel biology.</title>
        <authorList>
            <person name="Wiegand S."/>
            <person name="Jogler M."/>
            <person name="Boedeker C."/>
            <person name="Pinto D."/>
            <person name="Vollmers J."/>
            <person name="Rivas-Marin E."/>
            <person name="Kohn T."/>
            <person name="Peeters S.H."/>
            <person name="Heuer A."/>
            <person name="Rast P."/>
            <person name="Oberbeckmann S."/>
            <person name="Bunk B."/>
            <person name="Jeske O."/>
            <person name="Meyerdierks A."/>
            <person name="Storesund J.E."/>
            <person name="Kallscheuer N."/>
            <person name="Luecker S."/>
            <person name="Lage O.M."/>
            <person name="Pohl T."/>
            <person name="Merkel B.J."/>
            <person name="Hornburger P."/>
            <person name="Mueller R.-W."/>
            <person name="Bruemmer F."/>
            <person name="Labrenz M."/>
            <person name="Spormann A.M."/>
            <person name="Op den Camp H."/>
            <person name="Overmann J."/>
            <person name="Amann R."/>
            <person name="Jetten M.S.M."/>
            <person name="Mascher T."/>
            <person name="Medema M.H."/>
            <person name="Devos D.P."/>
            <person name="Kaster A.-K."/>
            <person name="Ovreas L."/>
            <person name="Rohde M."/>
            <person name="Galperin M.Y."/>
            <person name="Jogler C."/>
        </authorList>
    </citation>
    <scope>NUCLEOTIDE SEQUENCE [LARGE SCALE GENOMIC DNA]</scope>
    <source>
        <strain evidence="1 2">Mal4</strain>
    </source>
</reference>
<keyword evidence="2" id="KW-1185">Reference proteome</keyword>
<dbReference type="Proteomes" id="UP000320496">
    <property type="component" value="Chromosome"/>
</dbReference>
<dbReference type="KEGG" id="mri:Mal4_48740"/>
<gene>
    <name evidence="1" type="ORF">Mal4_48740</name>
</gene>
<dbReference type="InterPro" id="IPR006311">
    <property type="entry name" value="TAT_signal"/>
</dbReference>